<comment type="caution">
    <text evidence="3">The sequence shown here is derived from an EMBL/GenBank/DDBJ whole genome shotgun (WGS) entry which is preliminary data.</text>
</comment>
<evidence type="ECO:0000313" key="3">
    <source>
        <dbReference type="EMBL" id="GAA3575108.1"/>
    </source>
</evidence>
<dbReference type="SUPFAM" id="SSF55874">
    <property type="entry name" value="ATPase domain of HSP90 chaperone/DNA topoisomerase II/histidine kinase"/>
    <property type="match status" value="1"/>
</dbReference>
<protein>
    <recommendedName>
        <fullName evidence="2">Histidine kinase/HSP90-like ATPase domain-containing protein</fullName>
    </recommendedName>
</protein>
<dbReference type="Gene3D" id="3.30.565.10">
    <property type="entry name" value="Histidine kinase-like ATPase, C-terminal domain"/>
    <property type="match status" value="1"/>
</dbReference>
<feature type="domain" description="Histidine kinase/HSP90-like ATPase" evidence="2">
    <location>
        <begin position="24"/>
        <end position="130"/>
    </location>
</feature>
<gene>
    <name evidence="3" type="ORF">GCM10022419_065260</name>
</gene>
<reference evidence="4" key="1">
    <citation type="journal article" date="2019" name="Int. J. Syst. Evol. Microbiol.">
        <title>The Global Catalogue of Microorganisms (GCM) 10K type strain sequencing project: providing services to taxonomists for standard genome sequencing and annotation.</title>
        <authorList>
            <consortium name="The Broad Institute Genomics Platform"/>
            <consortium name="The Broad Institute Genome Sequencing Center for Infectious Disease"/>
            <person name="Wu L."/>
            <person name="Ma J."/>
        </authorList>
    </citation>
    <scope>NUCLEOTIDE SEQUENCE [LARGE SCALE GENOMIC DNA]</scope>
    <source>
        <strain evidence="4">JCM 17326</strain>
    </source>
</reference>
<proteinExistence type="predicted"/>
<evidence type="ECO:0000313" key="4">
    <source>
        <dbReference type="Proteomes" id="UP001500630"/>
    </source>
</evidence>
<dbReference type="InterPro" id="IPR050267">
    <property type="entry name" value="Anti-sigma-factor_SerPK"/>
</dbReference>
<dbReference type="EMBL" id="BAABDQ010000016">
    <property type="protein sequence ID" value="GAA3575108.1"/>
    <property type="molecule type" value="Genomic_DNA"/>
</dbReference>
<organism evidence="3 4">
    <name type="scientific">Nonomuraea rosea</name>
    <dbReference type="NCBI Taxonomy" id="638574"/>
    <lineage>
        <taxon>Bacteria</taxon>
        <taxon>Bacillati</taxon>
        <taxon>Actinomycetota</taxon>
        <taxon>Actinomycetes</taxon>
        <taxon>Streptosporangiales</taxon>
        <taxon>Streptosporangiaceae</taxon>
        <taxon>Nonomuraea</taxon>
    </lineage>
</organism>
<name>A0ABP6XZK4_9ACTN</name>
<dbReference type="InterPro" id="IPR036890">
    <property type="entry name" value="HATPase_C_sf"/>
</dbReference>
<dbReference type="CDD" id="cd16936">
    <property type="entry name" value="HATPase_RsbW-like"/>
    <property type="match status" value="1"/>
</dbReference>
<accession>A0ABP6XZK4</accession>
<dbReference type="Pfam" id="PF13581">
    <property type="entry name" value="HATPase_c_2"/>
    <property type="match status" value="1"/>
</dbReference>
<evidence type="ECO:0000259" key="2">
    <source>
        <dbReference type="Pfam" id="PF13581"/>
    </source>
</evidence>
<dbReference type="Proteomes" id="UP001500630">
    <property type="component" value="Unassembled WGS sequence"/>
</dbReference>
<keyword evidence="1" id="KW-0418">Kinase</keyword>
<keyword evidence="1" id="KW-0808">Transferase</keyword>
<dbReference type="PANTHER" id="PTHR35526">
    <property type="entry name" value="ANTI-SIGMA-F FACTOR RSBW-RELATED"/>
    <property type="match status" value="1"/>
</dbReference>
<keyword evidence="1" id="KW-0723">Serine/threonine-protein kinase</keyword>
<dbReference type="RefSeq" id="WP_345567769.1">
    <property type="nucleotide sequence ID" value="NZ_BAABDQ010000016.1"/>
</dbReference>
<evidence type="ECO:0000256" key="1">
    <source>
        <dbReference type="ARBA" id="ARBA00022527"/>
    </source>
</evidence>
<dbReference type="InterPro" id="IPR003594">
    <property type="entry name" value="HATPase_dom"/>
</dbReference>
<keyword evidence="4" id="KW-1185">Reference proteome</keyword>
<sequence length="149" mass="16556">MSTSLPDKAGDGITAWPISRDLMGLRDLVFRHGRRAGLSSERGADLALAVNEAVTNVLDHADGHGWVRIWADDDFLTVDIADFAGRLTSDACLVELPPEGPRGYGLWVMRRLCDEFAITRHNGTSRVRLRMRRTLAVLGRDRIVTSRSE</sequence>